<dbReference type="AlphaFoldDB" id="A0AAP9EW55"/>
<evidence type="ECO:0000313" key="2">
    <source>
        <dbReference type="EMBL" id="QEH97875.1"/>
    </source>
</evidence>
<dbReference type="SUPFAM" id="SSF81301">
    <property type="entry name" value="Nucleotidyltransferase"/>
    <property type="match status" value="1"/>
</dbReference>
<dbReference type="CDD" id="cd05403">
    <property type="entry name" value="NT_KNTase_like"/>
    <property type="match status" value="1"/>
</dbReference>
<accession>A0AAP9EW55</accession>
<dbReference type="Gene3D" id="3.30.460.10">
    <property type="entry name" value="Beta Polymerase, domain 2"/>
    <property type="match status" value="1"/>
</dbReference>
<dbReference type="InterPro" id="IPR043519">
    <property type="entry name" value="NT_sf"/>
</dbReference>
<dbReference type="Pfam" id="PF01909">
    <property type="entry name" value="NTP_transf_2"/>
    <property type="match status" value="1"/>
</dbReference>
<gene>
    <name evidence="2" type="ORF">FXF46_16445</name>
</gene>
<dbReference type="InterPro" id="IPR002934">
    <property type="entry name" value="Polymerase_NTP_transf_dom"/>
</dbReference>
<protein>
    <submittedName>
        <fullName evidence="2">Nucleotidyltransferase domain-containing protein</fullName>
    </submittedName>
</protein>
<feature type="domain" description="Polymerase nucleotidyl transferase" evidence="1">
    <location>
        <begin position="27"/>
        <end position="71"/>
    </location>
</feature>
<dbReference type="EMBL" id="CP043044">
    <property type="protein sequence ID" value="QEH97875.1"/>
    <property type="molecule type" value="Genomic_DNA"/>
</dbReference>
<name>A0AAP9EW55_GLUTH</name>
<organism evidence="2 3">
    <name type="scientific">Gluconobacter thailandicus</name>
    <dbReference type="NCBI Taxonomy" id="257438"/>
    <lineage>
        <taxon>Bacteria</taxon>
        <taxon>Pseudomonadati</taxon>
        <taxon>Pseudomonadota</taxon>
        <taxon>Alphaproteobacteria</taxon>
        <taxon>Acetobacterales</taxon>
        <taxon>Acetobacteraceae</taxon>
        <taxon>Gluconobacter</taxon>
    </lineage>
</organism>
<dbReference type="GO" id="GO:0016779">
    <property type="term" value="F:nucleotidyltransferase activity"/>
    <property type="evidence" value="ECO:0007669"/>
    <property type="project" value="InterPro"/>
</dbReference>
<evidence type="ECO:0000313" key="3">
    <source>
        <dbReference type="Proteomes" id="UP000323560"/>
    </source>
</evidence>
<dbReference type="KEGG" id="gti:FXF46_16445"/>
<evidence type="ECO:0000259" key="1">
    <source>
        <dbReference type="Pfam" id="PF01909"/>
    </source>
</evidence>
<dbReference type="Proteomes" id="UP000323560">
    <property type="component" value="Plasmid unnamed1"/>
</dbReference>
<dbReference type="RefSeq" id="WP_148621350.1">
    <property type="nucleotide sequence ID" value="NZ_CP043044.1"/>
</dbReference>
<proteinExistence type="predicted"/>
<reference evidence="2 3" key="1">
    <citation type="submission" date="2019-08" db="EMBL/GenBank/DDBJ databases">
        <title>Gluconobacter frateurii HD924 genome.</title>
        <authorList>
            <person name="Liu Y."/>
            <person name="Zhang P."/>
        </authorList>
    </citation>
    <scope>NUCLEOTIDE SEQUENCE [LARGE SCALE GENOMIC DNA]</scope>
    <source>
        <strain evidence="2 3">HD924</strain>
        <plasmid evidence="2 3">unnamed1</plasmid>
    </source>
</reference>
<geneLocation type="plasmid" evidence="2 3">
    <name>unnamed1</name>
</geneLocation>
<sequence length="249" mass="28469">MIDRHLLPNDLREQVGSESPCKENITREIFLFCSEKYNNVVFCGLFGSFARGDHTDLSDIDFVIILNNNDHISRTQTVRDGNLFQYMTIGINNISLIFEKERVSGYSYLLSAFSDMQLCFGDKNLFLSLKNESLRIRAEGPALPSKSQTNALVRNSVNSYLKLLRYRTDHLVSFGARLNLYSDLLVLMQANMTVWVEPPDRAHINLRNNADYIEIVETMNIDPALAVDRLLAVTKRYLIEMGQFVWTAG</sequence>
<keyword evidence="2" id="KW-0614">Plasmid</keyword>